<dbReference type="GO" id="GO:0006487">
    <property type="term" value="P:protein N-linked glycosylation"/>
    <property type="evidence" value="ECO:0007669"/>
    <property type="project" value="UniProtKB-UniRule"/>
</dbReference>
<keyword evidence="4" id="KW-0732">Signal</keyword>
<dbReference type="InterPro" id="IPR038518">
    <property type="entry name" value="Glyco_hydro_63N_sf"/>
</dbReference>
<organism evidence="6 7">
    <name type="scientific">Coemansia pectinata</name>
    <dbReference type="NCBI Taxonomy" id="1052879"/>
    <lineage>
        <taxon>Eukaryota</taxon>
        <taxon>Fungi</taxon>
        <taxon>Fungi incertae sedis</taxon>
        <taxon>Zoopagomycota</taxon>
        <taxon>Kickxellomycotina</taxon>
        <taxon>Kickxellomycetes</taxon>
        <taxon>Kickxellales</taxon>
        <taxon>Kickxellaceae</taxon>
        <taxon>Coemansia</taxon>
    </lineage>
</organism>
<dbReference type="Pfam" id="PF16923">
    <property type="entry name" value="Glyco_hydro_63N"/>
    <property type="match status" value="1"/>
</dbReference>
<dbReference type="EMBL" id="JANBUH010001563">
    <property type="protein sequence ID" value="KAJ2744319.1"/>
    <property type="molecule type" value="Genomic_DNA"/>
</dbReference>
<evidence type="ECO:0000313" key="6">
    <source>
        <dbReference type="EMBL" id="KAJ2744319.1"/>
    </source>
</evidence>
<feature type="chain" id="PRO_5040866041" description="Mannosyl-oligosaccharide glucosidase" evidence="4">
    <location>
        <begin position="23"/>
        <end position="228"/>
    </location>
</feature>
<evidence type="ECO:0000256" key="1">
    <source>
        <dbReference type="ARBA" id="ARBA00022801"/>
    </source>
</evidence>
<evidence type="ECO:0000256" key="2">
    <source>
        <dbReference type="ARBA" id="ARBA00023295"/>
    </source>
</evidence>
<dbReference type="GO" id="GO:0005789">
    <property type="term" value="C:endoplasmic reticulum membrane"/>
    <property type="evidence" value="ECO:0007669"/>
    <property type="project" value="UniProtKB-SubCell"/>
</dbReference>
<comment type="catalytic activity">
    <reaction evidence="3">
        <text>N(4)-(alpha-D-Glc-(1-&gt;2)-alpha-D-Glc-(1-&gt;3)-alpha-D-Glc-(1-&gt;3)-alpha-D-Man-(1-&gt;2)-alpha-D-Man-(1-&gt;2)-alpha-D-Man-(1-&gt;3)-[alpha-D-Man-(1-&gt;2)-alpha-D-Man-(1-&gt;3)-[alpha-D-Man-(1-&gt;2)-alpha-D-Man-(1-&gt;6)]-alpha-D-Man-(1-&gt;6)]-beta-D-Man-(1-&gt;4)-beta-D-GlcNAc-(1-&gt;4)-beta-D-GlcNAc)-L-asparaginyl-[protein] + H2O = N(4)-(alpha-D-Glc-(1-&gt;3)-alpha-D-Glc-(1-&gt;3)-alpha-D-Man-(1-&gt;2)-alpha-D-Man-(1-&gt;2)-alpha-D-Man-(1-&gt;3)-[alpha-D-Man-(1-&gt;2)-alpha-D-Man-(1-&gt;3)-[alpha-D-Man-(1-&gt;2)-alpha-D-Man-(1-&gt;6)]-alpha-D-Man-(1-&gt;6)]-beta-D-Man-(1-&gt;4)-beta-D-GlcNAc-(1-&gt;4)-beta-D-GlcNAc)-L-asparaginyl-[protein] + beta-D-glucose</text>
        <dbReference type="Rhea" id="RHEA:55988"/>
        <dbReference type="Rhea" id="RHEA-COMP:12806"/>
        <dbReference type="Rhea" id="RHEA-COMP:14355"/>
        <dbReference type="ChEBI" id="CHEBI:15377"/>
        <dbReference type="ChEBI" id="CHEBI:15903"/>
        <dbReference type="ChEBI" id="CHEBI:59082"/>
        <dbReference type="ChEBI" id="CHEBI:132537"/>
        <dbReference type="EC" id="3.2.1.106"/>
    </reaction>
</comment>
<keyword evidence="1 3" id="KW-0378">Hydrolase</keyword>
<evidence type="ECO:0000256" key="3">
    <source>
        <dbReference type="RuleBase" id="RU368089"/>
    </source>
</evidence>
<reference evidence="6" key="1">
    <citation type="submission" date="2022-07" db="EMBL/GenBank/DDBJ databases">
        <title>Phylogenomic reconstructions and comparative analyses of Kickxellomycotina fungi.</title>
        <authorList>
            <person name="Reynolds N.K."/>
            <person name="Stajich J.E."/>
            <person name="Barry K."/>
            <person name="Grigoriev I.V."/>
            <person name="Crous P."/>
            <person name="Smith M.E."/>
        </authorList>
    </citation>
    <scope>NUCLEOTIDE SEQUENCE</scope>
    <source>
        <strain evidence="6">BCRC 34297</strain>
    </source>
</reference>
<dbReference type="EC" id="3.2.1.106" evidence="3"/>
<dbReference type="OrthoDB" id="410058at2759"/>
<comment type="similarity">
    <text evidence="3">Belongs to the glycosyl hydrolase 63 family.</text>
</comment>
<gene>
    <name evidence="6" type="primary">CWH41_4</name>
    <name evidence="6" type="ORF">GGI19_006609</name>
</gene>
<dbReference type="PANTHER" id="PTHR10412">
    <property type="entry name" value="MANNOSYL-OLIGOSACCHARIDE GLUCOSIDASE"/>
    <property type="match status" value="1"/>
</dbReference>
<sequence length="228" mass="25090">MQLLGLAAAVVLSTTGLVVVHGDMGPLGSELQWGTYRPNLYFGTRPRLPNSLVSGLMWFGLDDQRNWQKIRHSCELGDNLSEYGYSRHNGRDFGEQTMRDSDQGVEIKSTFIKVPGELGGSWAVRFTGRTLNEDTQGVSLVYYFGLEGNGTLSTSVKDDVALVRGRTPDLGKFRIRTVPAHSNQHPVVPEDFRNIGGIHSSKISGVGLKVPKTDVWKAKDAFQDVLLA</sequence>
<protein>
    <recommendedName>
        <fullName evidence="3">Mannosyl-oligosaccharide glucosidase</fullName>
        <ecNumber evidence="3">3.2.1.106</ecNumber>
    </recommendedName>
</protein>
<comment type="function">
    <text evidence="3">Cleaves the distal alpha 1,2-linked glucose residue from the Glc(3)Man(9)GlcNAc(2) oligosaccharide precursor.</text>
</comment>
<dbReference type="Proteomes" id="UP001140011">
    <property type="component" value="Unassembled WGS sequence"/>
</dbReference>
<dbReference type="GO" id="GO:0009311">
    <property type="term" value="P:oligosaccharide metabolic process"/>
    <property type="evidence" value="ECO:0007669"/>
    <property type="project" value="UniProtKB-UniRule"/>
</dbReference>
<evidence type="ECO:0000259" key="5">
    <source>
        <dbReference type="Pfam" id="PF16923"/>
    </source>
</evidence>
<keyword evidence="2 3" id="KW-0326">Glycosidase</keyword>
<evidence type="ECO:0000313" key="7">
    <source>
        <dbReference type="Proteomes" id="UP001140011"/>
    </source>
</evidence>
<keyword evidence="3" id="KW-0256">Endoplasmic reticulum</keyword>
<dbReference type="GO" id="GO:0004573">
    <property type="term" value="F:Glc3Man9GlcNAc2 oligosaccharide glucosidase activity"/>
    <property type="evidence" value="ECO:0007669"/>
    <property type="project" value="UniProtKB-UniRule"/>
</dbReference>
<feature type="domain" description="Glycosyl hydrolase family 63 N-terminal" evidence="5">
    <location>
        <begin position="31"/>
        <end position="224"/>
    </location>
</feature>
<dbReference type="InterPro" id="IPR004888">
    <property type="entry name" value="Glycoside_hydrolase_63"/>
</dbReference>
<dbReference type="InterPro" id="IPR031631">
    <property type="entry name" value="Glyco_hydro_63N"/>
</dbReference>
<dbReference type="PANTHER" id="PTHR10412:SF11">
    <property type="entry name" value="MANNOSYL-OLIGOSACCHARIDE GLUCOSIDASE"/>
    <property type="match status" value="1"/>
</dbReference>
<comment type="caution">
    <text evidence="6">The sequence shown here is derived from an EMBL/GenBank/DDBJ whole genome shotgun (WGS) entry which is preliminary data.</text>
</comment>
<evidence type="ECO:0000256" key="4">
    <source>
        <dbReference type="SAM" id="SignalP"/>
    </source>
</evidence>
<dbReference type="Gene3D" id="2.70.98.110">
    <property type="entry name" value="Glycosyl hydrolase family 63, N-terminal domain"/>
    <property type="match status" value="1"/>
</dbReference>
<comment type="subcellular location">
    <subcellularLocation>
        <location evidence="3">Endoplasmic reticulum membrane</location>
        <topology evidence="3">Single-pass type II membrane protein</topology>
    </subcellularLocation>
</comment>
<proteinExistence type="inferred from homology"/>
<keyword evidence="7" id="KW-1185">Reference proteome</keyword>
<name>A0A9W8GRV8_9FUNG</name>
<dbReference type="AlphaFoldDB" id="A0A9W8GRV8"/>
<accession>A0A9W8GRV8</accession>
<feature type="non-terminal residue" evidence="6">
    <location>
        <position position="228"/>
    </location>
</feature>
<feature type="signal peptide" evidence="4">
    <location>
        <begin position="1"/>
        <end position="22"/>
    </location>
</feature>